<dbReference type="GeneID" id="79838913"/>
<dbReference type="InterPro" id="IPR025050">
    <property type="entry name" value="TraL_transposon"/>
</dbReference>
<keyword evidence="1" id="KW-1133">Transmembrane helix</keyword>
<sequence length="76" mass="8666">MIGKHILKPLCEVKDRALEHLKNYLEQRTPRQRLYIVLTALLLFAAVDIWMIVSSLSGHSEPLPAQHIEVSVPLKP</sequence>
<name>A0AA37KPQ6_9BACT</name>
<dbReference type="Pfam" id="PF13150">
    <property type="entry name" value="TraL_transposon"/>
    <property type="match status" value="1"/>
</dbReference>
<protein>
    <recommendedName>
        <fullName evidence="4">DUF3989 domain-containing protein</fullName>
    </recommendedName>
</protein>
<evidence type="ECO:0000313" key="3">
    <source>
        <dbReference type="Proteomes" id="UP001055105"/>
    </source>
</evidence>
<comment type="caution">
    <text evidence="2">The sequence shown here is derived from an EMBL/GenBank/DDBJ whole genome shotgun (WGS) entry which is preliminary data.</text>
</comment>
<proteinExistence type="predicted"/>
<accession>A0AA37KPQ6</accession>
<evidence type="ECO:0000313" key="2">
    <source>
        <dbReference type="EMBL" id="GKI19920.1"/>
    </source>
</evidence>
<keyword evidence="1" id="KW-0472">Membrane</keyword>
<dbReference type="AlphaFoldDB" id="A0AA37KPQ6"/>
<gene>
    <name evidence="2" type="ORF">CE91St16_28280</name>
</gene>
<reference evidence="2" key="1">
    <citation type="submission" date="2022-01" db="EMBL/GenBank/DDBJ databases">
        <title>Novel bile acid biosynthetic pathways are enriched in the microbiome of centenarians.</title>
        <authorList>
            <person name="Sato Y."/>
            <person name="Atarashi K."/>
            <person name="Plichta R.D."/>
            <person name="Arai Y."/>
            <person name="Sasajima S."/>
            <person name="Kearney M.S."/>
            <person name="Suda W."/>
            <person name="Takeshita K."/>
            <person name="Sasaki T."/>
            <person name="Okamoto S."/>
            <person name="Skelly N.A."/>
            <person name="Okamura Y."/>
            <person name="Vlamakis H."/>
            <person name="Li Y."/>
            <person name="Tanoue T."/>
            <person name="Takei H."/>
            <person name="Nittono H."/>
            <person name="Narushima S."/>
            <person name="Irie J."/>
            <person name="Itoh H."/>
            <person name="Moriya K."/>
            <person name="Sugiura Y."/>
            <person name="Suematsu M."/>
            <person name="Moritoki N."/>
            <person name="Shibata S."/>
            <person name="Littman R.D."/>
            <person name="Fischbach A.M."/>
            <person name="Uwamino Y."/>
            <person name="Inoue T."/>
            <person name="Honda A."/>
            <person name="Hattori M."/>
            <person name="Murai T."/>
            <person name="Xavier J.R."/>
            <person name="Hirose N."/>
            <person name="Honda K."/>
        </authorList>
    </citation>
    <scope>NUCLEOTIDE SEQUENCE</scope>
    <source>
        <strain evidence="2">CE91-St16</strain>
    </source>
</reference>
<dbReference type="RefSeq" id="WP_244076886.1">
    <property type="nucleotide sequence ID" value="NZ_AP025581.1"/>
</dbReference>
<keyword evidence="1" id="KW-0812">Transmembrane</keyword>
<evidence type="ECO:0008006" key="4">
    <source>
        <dbReference type="Google" id="ProtNLM"/>
    </source>
</evidence>
<organism evidence="2 3">
    <name type="scientific">Alistipes finegoldii</name>
    <dbReference type="NCBI Taxonomy" id="214856"/>
    <lineage>
        <taxon>Bacteria</taxon>
        <taxon>Pseudomonadati</taxon>
        <taxon>Bacteroidota</taxon>
        <taxon>Bacteroidia</taxon>
        <taxon>Bacteroidales</taxon>
        <taxon>Rikenellaceae</taxon>
        <taxon>Alistipes</taxon>
    </lineage>
</organism>
<feature type="transmembrane region" description="Helical" evidence="1">
    <location>
        <begin position="34"/>
        <end position="53"/>
    </location>
</feature>
<dbReference type="EMBL" id="BQOL01000002">
    <property type="protein sequence ID" value="GKI19920.1"/>
    <property type="molecule type" value="Genomic_DNA"/>
</dbReference>
<evidence type="ECO:0000256" key="1">
    <source>
        <dbReference type="SAM" id="Phobius"/>
    </source>
</evidence>
<dbReference type="Proteomes" id="UP001055105">
    <property type="component" value="Unassembled WGS sequence"/>
</dbReference>